<name>A0A4P6YRC3_9LACO</name>
<dbReference type="GO" id="GO:0004314">
    <property type="term" value="F:[acyl-carrier-protein] S-malonyltransferase activity"/>
    <property type="evidence" value="ECO:0007669"/>
    <property type="project" value="UniProtKB-EC"/>
</dbReference>
<feature type="active site" evidence="5">
    <location>
        <position position="199"/>
    </location>
</feature>
<dbReference type="RefSeq" id="WP_133362241.1">
    <property type="nucleotide sequence ID" value="NZ_CP037940.1"/>
</dbReference>
<dbReference type="PANTHER" id="PTHR42681:SF1">
    <property type="entry name" value="MALONYL-COA-ACYL CARRIER PROTEIN TRANSACYLASE, MITOCHONDRIAL"/>
    <property type="match status" value="1"/>
</dbReference>
<gene>
    <name evidence="7" type="ORF">EQG49_01170</name>
</gene>
<proteinExistence type="inferred from homology"/>
<evidence type="ECO:0000259" key="6">
    <source>
        <dbReference type="SMART" id="SM00827"/>
    </source>
</evidence>
<feature type="domain" description="Malonyl-CoA:ACP transacylase (MAT)" evidence="6">
    <location>
        <begin position="6"/>
        <end position="315"/>
    </location>
</feature>
<dbReference type="EC" id="2.3.1.39" evidence="4"/>
<dbReference type="EMBL" id="CP037940">
    <property type="protein sequence ID" value="QBO35161.1"/>
    <property type="molecule type" value="Genomic_DNA"/>
</dbReference>
<dbReference type="Pfam" id="PF00698">
    <property type="entry name" value="Acyl_transf_1"/>
    <property type="match status" value="1"/>
</dbReference>
<dbReference type="InterPro" id="IPR001227">
    <property type="entry name" value="Ac_transferase_dom_sf"/>
</dbReference>
<protein>
    <recommendedName>
        <fullName evidence="4">Malonyl CoA-acyl carrier protein transacylase</fullName>
        <ecNumber evidence="4">2.3.1.39</ecNumber>
    </recommendedName>
</protein>
<evidence type="ECO:0000256" key="2">
    <source>
        <dbReference type="ARBA" id="ARBA00023315"/>
    </source>
</evidence>
<dbReference type="InterPro" id="IPR050858">
    <property type="entry name" value="Mal-CoA-ACP_Trans/PKS_FabD"/>
</dbReference>
<dbReference type="SUPFAM" id="SSF52151">
    <property type="entry name" value="FabD/lysophospholipase-like"/>
    <property type="match status" value="1"/>
</dbReference>
<dbReference type="InterPro" id="IPR016035">
    <property type="entry name" value="Acyl_Trfase/lysoPLipase"/>
</dbReference>
<comment type="catalytic activity">
    <reaction evidence="3 4">
        <text>holo-[ACP] + malonyl-CoA = malonyl-[ACP] + CoA</text>
        <dbReference type="Rhea" id="RHEA:41792"/>
        <dbReference type="Rhea" id="RHEA-COMP:9623"/>
        <dbReference type="Rhea" id="RHEA-COMP:9685"/>
        <dbReference type="ChEBI" id="CHEBI:57287"/>
        <dbReference type="ChEBI" id="CHEBI:57384"/>
        <dbReference type="ChEBI" id="CHEBI:64479"/>
        <dbReference type="ChEBI" id="CHEBI:78449"/>
        <dbReference type="EC" id="2.3.1.39"/>
    </reaction>
</comment>
<evidence type="ECO:0000256" key="1">
    <source>
        <dbReference type="ARBA" id="ARBA00022679"/>
    </source>
</evidence>
<keyword evidence="8" id="KW-1185">Reference proteome</keyword>
<evidence type="ECO:0000256" key="5">
    <source>
        <dbReference type="PIRSR" id="PIRSR000446-1"/>
    </source>
</evidence>
<keyword evidence="1 4" id="KW-0808">Transferase</keyword>
<dbReference type="PIRSF" id="PIRSF000446">
    <property type="entry name" value="Mct"/>
    <property type="match status" value="1"/>
</dbReference>
<dbReference type="OrthoDB" id="9805460at2"/>
<evidence type="ECO:0000256" key="4">
    <source>
        <dbReference type="PIRNR" id="PIRNR000446"/>
    </source>
</evidence>
<evidence type="ECO:0000256" key="3">
    <source>
        <dbReference type="ARBA" id="ARBA00048462"/>
    </source>
</evidence>
<dbReference type="SUPFAM" id="SSF55048">
    <property type="entry name" value="Probable ACP-binding domain of malonyl-CoA ACP transacylase"/>
    <property type="match status" value="1"/>
</dbReference>
<reference evidence="8" key="1">
    <citation type="submission" date="2019-03" db="EMBL/GenBank/DDBJ databases">
        <title>Weissella sp. 26KH-42 Genome sequencing.</title>
        <authorList>
            <person name="Heo J."/>
            <person name="Kim S.-J."/>
            <person name="Kim J.-S."/>
            <person name="Hong S.-B."/>
            <person name="Kwon S.-W."/>
        </authorList>
    </citation>
    <scope>NUCLEOTIDE SEQUENCE [LARGE SCALE GENOMIC DNA]</scope>
    <source>
        <strain evidence="8">26KH-42</strain>
    </source>
</reference>
<dbReference type="Proteomes" id="UP000292886">
    <property type="component" value="Chromosome"/>
</dbReference>
<feature type="active site" evidence="5">
    <location>
        <position position="88"/>
    </location>
</feature>
<dbReference type="GO" id="GO:0005829">
    <property type="term" value="C:cytosol"/>
    <property type="evidence" value="ECO:0007669"/>
    <property type="project" value="TreeGrafter"/>
</dbReference>
<accession>A0A4P6YRC3</accession>
<organism evidence="7 8">
    <name type="scientific">Periweissella cryptocerci</name>
    <dbReference type="NCBI Taxonomy" id="2506420"/>
    <lineage>
        <taxon>Bacteria</taxon>
        <taxon>Bacillati</taxon>
        <taxon>Bacillota</taxon>
        <taxon>Bacilli</taxon>
        <taxon>Lactobacillales</taxon>
        <taxon>Lactobacillaceae</taxon>
        <taxon>Periweissella</taxon>
    </lineage>
</organism>
<sequence>MQLGYLFGGQGGQVVGMGNDLYANEPAYRQVIDAASAVLGYDVLAKMNDKVALQTTKFTQPLVVAHSLGLLATVKDEAPAPTVALGLSLGEYTALIASGALTFEAGLELVAQRGLLMQAVVGHTAGNMAAVVTDDFATVEAALTQLQEQGEQVYPANYNSAQQLVIGGTPASLTVAIAALLELPTVSRVVPLNVAGAFHTPLLAAASEPFRRAIAGVEFHDCTFPVYSNTTEKIFERATIKETLVDQLTNPTYFAQDLQYLVADGVTELLEFGPDATLTKFARKTVKTTKRLSIFDANSLQKVRAAGLGVITEGVGNAN</sequence>
<dbReference type="GO" id="GO:0006633">
    <property type="term" value="P:fatty acid biosynthetic process"/>
    <property type="evidence" value="ECO:0007669"/>
    <property type="project" value="TreeGrafter"/>
</dbReference>
<keyword evidence="2 4" id="KW-0012">Acyltransferase</keyword>
<dbReference type="Gene3D" id="3.40.366.10">
    <property type="entry name" value="Malonyl-Coenzyme A Acyl Carrier Protein, domain 2"/>
    <property type="match status" value="1"/>
</dbReference>
<dbReference type="InterPro" id="IPR014043">
    <property type="entry name" value="Acyl_transferase_dom"/>
</dbReference>
<dbReference type="InterPro" id="IPR024925">
    <property type="entry name" value="Malonyl_CoA-ACP_transAc"/>
</dbReference>
<evidence type="ECO:0000313" key="7">
    <source>
        <dbReference type="EMBL" id="QBO35161.1"/>
    </source>
</evidence>
<dbReference type="SMART" id="SM00827">
    <property type="entry name" value="PKS_AT"/>
    <property type="match status" value="1"/>
</dbReference>
<dbReference type="KEGG" id="wei:EQG49_01170"/>
<dbReference type="Gene3D" id="3.30.70.250">
    <property type="entry name" value="Malonyl-CoA ACP transacylase, ACP-binding"/>
    <property type="match status" value="1"/>
</dbReference>
<dbReference type="InterPro" id="IPR016036">
    <property type="entry name" value="Malonyl_transacylase_ACP-bd"/>
</dbReference>
<comment type="similarity">
    <text evidence="4">Belongs to the fabD family.</text>
</comment>
<evidence type="ECO:0000313" key="8">
    <source>
        <dbReference type="Proteomes" id="UP000292886"/>
    </source>
</evidence>
<dbReference type="PANTHER" id="PTHR42681">
    <property type="entry name" value="MALONYL-COA-ACYL CARRIER PROTEIN TRANSACYLASE, MITOCHONDRIAL"/>
    <property type="match status" value="1"/>
</dbReference>
<dbReference type="AlphaFoldDB" id="A0A4P6YRC3"/>